<proteinExistence type="predicted"/>
<reference evidence="1" key="1">
    <citation type="submission" date="2023-05" db="EMBL/GenBank/DDBJ databases">
        <authorList>
            <person name="Stuckert A."/>
        </authorList>
    </citation>
    <scope>NUCLEOTIDE SEQUENCE</scope>
</reference>
<organism evidence="1 2">
    <name type="scientific">Staurois parvus</name>
    <dbReference type="NCBI Taxonomy" id="386267"/>
    <lineage>
        <taxon>Eukaryota</taxon>
        <taxon>Metazoa</taxon>
        <taxon>Chordata</taxon>
        <taxon>Craniata</taxon>
        <taxon>Vertebrata</taxon>
        <taxon>Euteleostomi</taxon>
        <taxon>Amphibia</taxon>
        <taxon>Batrachia</taxon>
        <taxon>Anura</taxon>
        <taxon>Neobatrachia</taxon>
        <taxon>Ranoidea</taxon>
        <taxon>Ranidae</taxon>
        <taxon>Staurois</taxon>
    </lineage>
</organism>
<dbReference type="EMBL" id="CATNWA010017335">
    <property type="protein sequence ID" value="CAI9599687.1"/>
    <property type="molecule type" value="Genomic_DNA"/>
</dbReference>
<gene>
    <name evidence="1" type="ORF">SPARVUS_LOCUS12653675</name>
</gene>
<evidence type="ECO:0000313" key="2">
    <source>
        <dbReference type="Proteomes" id="UP001162483"/>
    </source>
</evidence>
<keyword evidence="2" id="KW-1185">Reference proteome</keyword>
<name>A0ABN9FSA6_9NEOB</name>
<comment type="caution">
    <text evidence="1">The sequence shown here is derived from an EMBL/GenBank/DDBJ whole genome shotgun (WGS) entry which is preliminary data.</text>
</comment>
<evidence type="ECO:0000313" key="1">
    <source>
        <dbReference type="EMBL" id="CAI9599687.1"/>
    </source>
</evidence>
<dbReference type="Proteomes" id="UP001162483">
    <property type="component" value="Unassembled WGS sequence"/>
</dbReference>
<protein>
    <submittedName>
        <fullName evidence="1">Uncharacterized protein</fullName>
    </submittedName>
</protein>
<sequence>MGRQFSILEESLPFDRRITADCPMEGESEPSLRQPLNTSTKYGARVTLKCL</sequence>
<accession>A0ABN9FSA6</accession>